<proteinExistence type="predicted"/>
<dbReference type="EMBL" id="CAKOFQ010006656">
    <property type="protein sequence ID" value="CAH1954936.1"/>
    <property type="molecule type" value="Genomic_DNA"/>
</dbReference>
<evidence type="ECO:0000313" key="2">
    <source>
        <dbReference type="Proteomes" id="UP001152888"/>
    </source>
</evidence>
<dbReference type="OrthoDB" id="10434965at2759"/>
<dbReference type="Proteomes" id="UP001152888">
    <property type="component" value="Unassembled WGS sequence"/>
</dbReference>
<sequence length="75" mass="8209">MTDTNETGEVRCSPCGGSVGVLSQALLRVFVSKLTKSVGLRGVRASRQCLVWWRRHDGAHWQRRSTPSPDGSRGA</sequence>
<gene>
    <name evidence="1" type="ORF">ACAOBT_LOCUS832</name>
</gene>
<reference evidence="1" key="1">
    <citation type="submission" date="2022-03" db="EMBL/GenBank/DDBJ databases">
        <authorList>
            <person name="Sayadi A."/>
        </authorList>
    </citation>
    <scope>NUCLEOTIDE SEQUENCE</scope>
</reference>
<keyword evidence="2" id="KW-1185">Reference proteome</keyword>
<accession>A0A9P0JKT9</accession>
<comment type="caution">
    <text evidence="1">The sequence shown here is derived from an EMBL/GenBank/DDBJ whole genome shotgun (WGS) entry which is preliminary data.</text>
</comment>
<evidence type="ECO:0000313" key="1">
    <source>
        <dbReference type="EMBL" id="CAH1954936.1"/>
    </source>
</evidence>
<organism evidence="1 2">
    <name type="scientific">Acanthoscelides obtectus</name>
    <name type="common">Bean weevil</name>
    <name type="synonym">Bruchus obtectus</name>
    <dbReference type="NCBI Taxonomy" id="200917"/>
    <lineage>
        <taxon>Eukaryota</taxon>
        <taxon>Metazoa</taxon>
        <taxon>Ecdysozoa</taxon>
        <taxon>Arthropoda</taxon>
        <taxon>Hexapoda</taxon>
        <taxon>Insecta</taxon>
        <taxon>Pterygota</taxon>
        <taxon>Neoptera</taxon>
        <taxon>Endopterygota</taxon>
        <taxon>Coleoptera</taxon>
        <taxon>Polyphaga</taxon>
        <taxon>Cucujiformia</taxon>
        <taxon>Chrysomeloidea</taxon>
        <taxon>Chrysomelidae</taxon>
        <taxon>Bruchinae</taxon>
        <taxon>Bruchini</taxon>
        <taxon>Acanthoscelides</taxon>
    </lineage>
</organism>
<name>A0A9P0JKT9_ACAOB</name>
<dbReference type="AlphaFoldDB" id="A0A9P0JKT9"/>
<protein>
    <submittedName>
        <fullName evidence="1">Uncharacterized protein</fullName>
    </submittedName>
</protein>